<gene>
    <name evidence="7" type="ORF">GCM10010492_41170</name>
</gene>
<feature type="transmembrane region" description="Helical" evidence="5">
    <location>
        <begin position="40"/>
        <end position="58"/>
    </location>
</feature>
<dbReference type="InterPro" id="IPR020846">
    <property type="entry name" value="MFS_dom"/>
</dbReference>
<feature type="transmembrane region" description="Helical" evidence="5">
    <location>
        <begin position="78"/>
        <end position="98"/>
    </location>
</feature>
<feature type="transmembrane region" description="Helical" evidence="5">
    <location>
        <begin position="379"/>
        <end position="399"/>
    </location>
</feature>
<keyword evidence="4 5" id="KW-0472">Membrane</keyword>
<feature type="transmembrane region" description="Helical" evidence="5">
    <location>
        <begin position="110"/>
        <end position="131"/>
    </location>
</feature>
<dbReference type="SUPFAM" id="SSF103473">
    <property type="entry name" value="MFS general substrate transporter"/>
    <property type="match status" value="1"/>
</dbReference>
<protein>
    <submittedName>
        <fullName evidence="7">MFS transporter</fullName>
    </submittedName>
</protein>
<keyword evidence="2 5" id="KW-0812">Transmembrane</keyword>
<evidence type="ECO:0000256" key="2">
    <source>
        <dbReference type="ARBA" id="ARBA00022692"/>
    </source>
</evidence>
<evidence type="ECO:0000256" key="5">
    <source>
        <dbReference type="SAM" id="Phobius"/>
    </source>
</evidence>
<feature type="transmembrane region" description="Helical" evidence="5">
    <location>
        <begin position="282"/>
        <end position="304"/>
    </location>
</feature>
<keyword evidence="3 5" id="KW-1133">Transmembrane helix</keyword>
<comment type="subcellular location">
    <subcellularLocation>
        <location evidence="1">Cell membrane</location>
        <topology evidence="1">Multi-pass membrane protein</topology>
    </subcellularLocation>
</comment>
<name>A0ABP3DSQ2_9PSEU</name>
<feature type="transmembrane region" description="Helical" evidence="5">
    <location>
        <begin position="405"/>
        <end position="422"/>
    </location>
</feature>
<feature type="transmembrane region" description="Helical" evidence="5">
    <location>
        <begin position="206"/>
        <end position="225"/>
    </location>
</feature>
<feature type="transmembrane region" description="Helical" evidence="5">
    <location>
        <begin position="339"/>
        <end position="358"/>
    </location>
</feature>
<proteinExistence type="predicted"/>
<dbReference type="Proteomes" id="UP001500416">
    <property type="component" value="Unassembled WGS sequence"/>
</dbReference>
<evidence type="ECO:0000259" key="6">
    <source>
        <dbReference type="PROSITE" id="PS50850"/>
    </source>
</evidence>
<evidence type="ECO:0000313" key="7">
    <source>
        <dbReference type="EMBL" id="GAA0237844.1"/>
    </source>
</evidence>
<organism evidence="7 8">
    <name type="scientific">Saccharothrix mutabilis subsp. mutabilis</name>
    <dbReference type="NCBI Taxonomy" id="66855"/>
    <lineage>
        <taxon>Bacteria</taxon>
        <taxon>Bacillati</taxon>
        <taxon>Actinomycetota</taxon>
        <taxon>Actinomycetes</taxon>
        <taxon>Pseudonocardiales</taxon>
        <taxon>Pseudonocardiaceae</taxon>
        <taxon>Saccharothrix</taxon>
    </lineage>
</organism>
<feature type="transmembrane region" description="Helical" evidence="5">
    <location>
        <begin position="252"/>
        <end position="276"/>
    </location>
</feature>
<evidence type="ECO:0000256" key="3">
    <source>
        <dbReference type="ARBA" id="ARBA00022989"/>
    </source>
</evidence>
<dbReference type="Gene3D" id="1.20.1250.20">
    <property type="entry name" value="MFS general substrate transporter like domains"/>
    <property type="match status" value="2"/>
</dbReference>
<accession>A0ABP3DSQ2</accession>
<dbReference type="PROSITE" id="PS50850">
    <property type="entry name" value="MFS"/>
    <property type="match status" value="1"/>
</dbReference>
<feature type="domain" description="Major facilitator superfamily (MFS) profile" evidence="6">
    <location>
        <begin position="250"/>
        <end position="436"/>
    </location>
</feature>
<dbReference type="Pfam" id="PF07690">
    <property type="entry name" value="MFS_1"/>
    <property type="match status" value="1"/>
</dbReference>
<feature type="transmembrane region" description="Helical" evidence="5">
    <location>
        <begin position="316"/>
        <end position="333"/>
    </location>
</feature>
<dbReference type="InterPro" id="IPR036259">
    <property type="entry name" value="MFS_trans_sf"/>
</dbReference>
<sequence length="436" mass="43980">MCLQEVLTLAEASGFPSIFGPVLSGVGCRVGVVLRPYRELASVPGLPALLMWSLLGRIHMPGTPLASSFMIAGWTGSYTAAGLVGGAFAVGLGVASPVRGRAADRSPASRLLLVTALGYGAAILAAGVVPLVLPPSWWPLSVLVAAVAGVMMPPVTPISRATYPRMATGSAGTAVFTVEASMQEVIYVIGPALTAMVVAFFNPYAALWMCGALAVLGAFGFRAALRRAGMDEPVPSGARHSGRTLLADPPMVFALSTGLCIVASLLTIDLVIIAWARDLGSPGLAGVLTAVWGVGSVVGGLVAGGLHGEPRFTRRMVLLALGVVALVPVLPPVTQPSSVWLIGLVLGVGGMAIAPAIAANNTRISEIAPEGRKAEAFGWLGAFTTAGQAAFLPVAGWLLDLVGPAAAAGASAAAAVLGVVLASRVRAPKPESAPVG</sequence>
<dbReference type="PANTHER" id="PTHR23542:SF1">
    <property type="entry name" value="MAJOR FACILITATOR SUPERFAMILY (MFS) PROFILE DOMAIN-CONTAINING PROTEIN"/>
    <property type="match status" value="1"/>
</dbReference>
<comment type="caution">
    <text evidence="7">The sequence shown here is derived from an EMBL/GenBank/DDBJ whole genome shotgun (WGS) entry which is preliminary data.</text>
</comment>
<evidence type="ECO:0000256" key="1">
    <source>
        <dbReference type="ARBA" id="ARBA00004651"/>
    </source>
</evidence>
<evidence type="ECO:0000256" key="4">
    <source>
        <dbReference type="ARBA" id="ARBA00023136"/>
    </source>
</evidence>
<keyword evidence="8" id="KW-1185">Reference proteome</keyword>
<dbReference type="InterPro" id="IPR011701">
    <property type="entry name" value="MFS"/>
</dbReference>
<evidence type="ECO:0000313" key="8">
    <source>
        <dbReference type="Proteomes" id="UP001500416"/>
    </source>
</evidence>
<feature type="transmembrane region" description="Helical" evidence="5">
    <location>
        <begin position="137"/>
        <end position="156"/>
    </location>
</feature>
<dbReference type="EMBL" id="BAAABU010000008">
    <property type="protein sequence ID" value="GAA0237844.1"/>
    <property type="molecule type" value="Genomic_DNA"/>
</dbReference>
<reference evidence="8" key="1">
    <citation type="journal article" date="2019" name="Int. J. Syst. Evol. Microbiol.">
        <title>The Global Catalogue of Microorganisms (GCM) 10K type strain sequencing project: providing services to taxonomists for standard genome sequencing and annotation.</title>
        <authorList>
            <consortium name="The Broad Institute Genomics Platform"/>
            <consortium name="The Broad Institute Genome Sequencing Center for Infectious Disease"/>
            <person name="Wu L."/>
            <person name="Ma J."/>
        </authorList>
    </citation>
    <scope>NUCLEOTIDE SEQUENCE [LARGE SCALE GENOMIC DNA]</scope>
    <source>
        <strain evidence="8">JCM 3380</strain>
    </source>
</reference>
<dbReference type="PANTHER" id="PTHR23542">
    <property type="match status" value="1"/>
</dbReference>